<feature type="domain" description="Thioredoxin-like fold" evidence="1">
    <location>
        <begin position="12"/>
        <end position="85"/>
    </location>
</feature>
<name>A0A285NV41_9AQUI</name>
<gene>
    <name evidence="2" type="ORF">SAMN06265353_0719</name>
</gene>
<sequence length="86" mass="9679">MMGAKDKHVILLVSQWCATCPDADMLWRKLQAEYGFKYDVLDVAQPEGKMWAKKLIIRSVPSTIIDGKLVFVGVPDEAEARKVIES</sequence>
<protein>
    <submittedName>
        <fullName evidence="2">Thioredoxin domain-containing protein</fullName>
    </submittedName>
</protein>
<dbReference type="SUPFAM" id="SSF52833">
    <property type="entry name" value="Thioredoxin-like"/>
    <property type="match status" value="1"/>
</dbReference>
<evidence type="ECO:0000259" key="1">
    <source>
        <dbReference type="Pfam" id="PF13192"/>
    </source>
</evidence>
<dbReference type="Proteomes" id="UP000218627">
    <property type="component" value="Unassembled WGS sequence"/>
</dbReference>
<dbReference type="AlphaFoldDB" id="A0A285NV41"/>
<dbReference type="Pfam" id="PF13192">
    <property type="entry name" value="Thioredoxin_3"/>
    <property type="match status" value="1"/>
</dbReference>
<evidence type="ECO:0000313" key="3">
    <source>
        <dbReference type="Proteomes" id="UP000218627"/>
    </source>
</evidence>
<accession>A0A285NV41</accession>
<dbReference type="InterPro" id="IPR012336">
    <property type="entry name" value="Thioredoxin-like_fold"/>
</dbReference>
<dbReference type="EMBL" id="OBEN01000002">
    <property type="protein sequence ID" value="SNZ13362.1"/>
    <property type="molecule type" value="Genomic_DNA"/>
</dbReference>
<evidence type="ECO:0000313" key="2">
    <source>
        <dbReference type="EMBL" id="SNZ13362.1"/>
    </source>
</evidence>
<keyword evidence="3" id="KW-1185">Reference proteome</keyword>
<organism evidence="2 3">
    <name type="scientific">Hydrogenobacter hydrogenophilus</name>
    <dbReference type="NCBI Taxonomy" id="35835"/>
    <lineage>
        <taxon>Bacteria</taxon>
        <taxon>Pseudomonadati</taxon>
        <taxon>Aquificota</taxon>
        <taxon>Aquificia</taxon>
        <taxon>Aquificales</taxon>
        <taxon>Aquificaceae</taxon>
        <taxon>Hydrogenobacter</taxon>
    </lineage>
</organism>
<dbReference type="Gene3D" id="3.40.30.10">
    <property type="entry name" value="Glutaredoxin"/>
    <property type="match status" value="1"/>
</dbReference>
<dbReference type="InterPro" id="IPR036249">
    <property type="entry name" value="Thioredoxin-like_sf"/>
</dbReference>
<proteinExistence type="predicted"/>
<reference evidence="3" key="1">
    <citation type="submission" date="2017-09" db="EMBL/GenBank/DDBJ databases">
        <authorList>
            <person name="Varghese N."/>
            <person name="Submissions S."/>
        </authorList>
    </citation>
    <scope>NUCLEOTIDE SEQUENCE [LARGE SCALE GENOMIC DNA]</scope>
    <source>
        <strain evidence="3">DSM 2913</strain>
    </source>
</reference>